<feature type="transmembrane region" description="Helical" evidence="1">
    <location>
        <begin position="53"/>
        <end position="74"/>
    </location>
</feature>
<evidence type="ECO:0000313" key="3">
    <source>
        <dbReference type="Proteomes" id="UP000064920"/>
    </source>
</evidence>
<dbReference type="InterPro" id="IPR043723">
    <property type="entry name" value="DUF5665"/>
</dbReference>
<keyword evidence="3" id="KW-1185">Reference proteome</keyword>
<keyword evidence="1" id="KW-1133">Transmembrane helix</keyword>
<dbReference type="KEGG" id="cmar:IMCC12053_1946"/>
<dbReference type="Pfam" id="PF18910">
    <property type="entry name" value="DUF5665"/>
    <property type="match status" value="1"/>
</dbReference>
<protein>
    <submittedName>
        <fullName evidence="2">Uncharacterized protein</fullName>
    </submittedName>
</protein>
<keyword evidence="1" id="KW-0472">Membrane</keyword>
<gene>
    <name evidence="2" type="ORF">IMCC12053_1946</name>
</gene>
<keyword evidence="1" id="KW-0812">Transmembrane</keyword>
<dbReference type="PATRIC" id="fig|1397108.4.peg.1989"/>
<dbReference type="STRING" id="1397108.IMCC12053_1946"/>
<dbReference type="EMBL" id="CP012023">
    <property type="protein sequence ID" value="ALI55893.1"/>
    <property type="molecule type" value="Genomic_DNA"/>
</dbReference>
<dbReference type="AlphaFoldDB" id="A0A0N7HIQ7"/>
<accession>A0A0N7HIQ7</accession>
<organism evidence="2 3">
    <name type="scientific">Celeribacter marinus</name>
    <dbReference type="NCBI Taxonomy" id="1397108"/>
    <lineage>
        <taxon>Bacteria</taxon>
        <taxon>Pseudomonadati</taxon>
        <taxon>Pseudomonadota</taxon>
        <taxon>Alphaproteobacteria</taxon>
        <taxon>Rhodobacterales</taxon>
        <taxon>Roseobacteraceae</taxon>
        <taxon>Celeribacter</taxon>
    </lineage>
</organism>
<dbReference type="Proteomes" id="UP000064920">
    <property type="component" value="Chromosome"/>
</dbReference>
<evidence type="ECO:0000256" key="1">
    <source>
        <dbReference type="SAM" id="Phobius"/>
    </source>
</evidence>
<proteinExistence type="predicted"/>
<name>A0A0N7HIQ7_9RHOB</name>
<evidence type="ECO:0000313" key="2">
    <source>
        <dbReference type="EMBL" id="ALI55893.1"/>
    </source>
</evidence>
<reference evidence="2 3" key="1">
    <citation type="submission" date="2015-05" db="EMBL/GenBank/DDBJ databases">
        <authorList>
            <person name="Wang D.B."/>
            <person name="Wang M."/>
        </authorList>
    </citation>
    <scope>NUCLEOTIDE SEQUENCE [LARGE SCALE GENOMIC DNA]</scope>
    <source>
        <strain evidence="2 3">IMCC 12053</strain>
    </source>
</reference>
<sequence length="105" mass="11704">MKSLILFAMTHPNLPTDDLAALTAEIHRLNEHRFVAIHNSTWKLMWFQLLRGLAFGFGSVAGATILVSIVGFILNQMEVVPIVGEWAKQLATEIMTDTRQIEAGQ</sequence>